<dbReference type="AlphaFoldDB" id="A0A4R6YAX7"/>
<name>A0A4R6YAX7_9BURK</name>
<dbReference type="Proteomes" id="UP000294480">
    <property type="component" value="Unassembled WGS sequence"/>
</dbReference>
<sequence length="98" mass="11126">MCWRISHAELNLLREGVPLNCDIDLPLPMQFSMSVLALAHHQVLQLEHNQTNTATRIHLNLSPQGLAELIAQPQQPLRDFVPNHTTELVVEIDFKSQV</sequence>
<gene>
    <name evidence="1" type="ORF">DFR44_10270</name>
</gene>
<proteinExistence type="predicted"/>
<organism evidence="1 2">
    <name type="scientific">Hydromonas duriensis</name>
    <dbReference type="NCBI Taxonomy" id="1527608"/>
    <lineage>
        <taxon>Bacteria</taxon>
        <taxon>Pseudomonadati</taxon>
        <taxon>Pseudomonadota</taxon>
        <taxon>Betaproteobacteria</taxon>
        <taxon>Burkholderiales</taxon>
        <taxon>Burkholderiaceae</taxon>
        <taxon>Hydromonas</taxon>
    </lineage>
</organism>
<reference evidence="1 2" key="1">
    <citation type="submission" date="2019-03" db="EMBL/GenBank/DDBJ databases">
        <title>Genomic Encyclopedia of Type Strains, Phase IV (KMG-IV): sequencing the most valuable type-strain genomes for metagenomic binning, comparative biology and taxonomic classification.</title>
        <authorList>
            <person name="Goeker M."/>
        </authorList>
    </citation>
    <scope>NUCLEOTIDE SEQUENCE [LARGE SCALE GENOMIC DNA]</scope>
    <source>
        <strain evidence="1 2">DSM 102852</strain>
    </source>
</reference>
<protein>
    <submittedName>
        <fullName evidence="1">Uncharacterized protein</fullName>
    </submittedName>
</protein>
<keyword evidence="2" id="KW-1185">Reference proteome</keyword>
<accession>A0A4R6YAX7</accession>
<evidence type="ECO:0000313" key="2">
    <source>
        <dbReference type="Proteomes" id="UP000294480"/>
    </source>
</evidence>
<comment type="caution">
    <text evidence="1">The sequence shown here is derived from an EMBL/GenBank/DDBJ whole genome shotgun (WGS) entry which is preliminary data.</text>
</comment>
<evidence type="ECO:0000313" key="1">
    <source>
        <dbReference type="EMBL" id="TDR32774.1"/>
    </source>
</evidence>
<dbReference type="EMBL" id="SNZE01000002">
    <property type="protein sequence ID" value="TDR32774.1"/>
    <property type="molecule type" value="Genomic_DNA"/>
</dbReference>